<dbReference type="RefSeq" id="XP_028474248.1">
    <property type="nucleotide sequence ID" value="XM_028616941.1"/>
</dbReference>
<keyword evidence="2" id="KW-0812">Transmembrane</keyword>
<gene>
    <name evidence="4" type="ORF">EHS24_001139</name>
</gene>
<sequence length="761" mass="84822">MDDDDRRPAQEKRLPFGLGSLGKGKRKGPRPSVSGVHVPLLRFGAGSGSGAGRSPTSSPSSSPLMTSSPGPRLRQPPSRLAAALHWARVRPRRSLAFVVILLILVIHFLSDRIADGIYDIRHAFDKVEECAFVSPVEAYHHDLARLRELYGWNANVDPAASTNATSRPHSHAHHTFSSTGHLLVSPAASANHPIPQLLQLGEKRWEELLSRQSRTLRAAVKEYTRRYGRAPPAGFDQWWAFAIKNTLRRLEEVQAMEHVFTVNIARGKVGVDIEPGGLKWAGTKSRARDVSKLIKSFAKHLPDLKATFSIFDQPQVYMAWERHSALVALGEKGKHTTHLSEPDQSRITIANSCASDSRLRNGSSPEGKSFIYDSLKSSDFCQNPYLVPIHGITIEPHTPASEPKPHTKLLPLFSLAKTTLNSDILVPPLEQFFDKVRRDPAWEDKTDPRLAWRGLPTGISMMTKDVDWRSSPRFRLHAFANNHSTANMEYLAPDMGQDRADKTYEAEELAYHTTPPLGYRVEKVPADEAAEYFFDMKLSGKAIQCSKEDGTCDDIRREVDFAPRQTAHDLYQHKFLFDVDGNGWSGRFRRLMGTNSVVIKTAVFTEWFQPHLIPWFHYIPSKLDFGDLADIMAFFAGSPRYPDLAFDETAKALGRNGQCFAYMFRLFLEYARLVAEDGVDMDFHYDEAKHGTAGDGGGDGGAEEEDDVEDDASPLEVDASPIEVEVDGDDAETQAASSEPDYHFDDGTVDLEVTEASTTQL</sequence>
<protein>
    <recommendedName>
        <fullName evidence="3">Glycosyl transferase CAP10 domain-containing protein</fullName>
    </recommendedName>
</protein>
<evidence type="ECO:0000313" key="4">
    <source>
        <dbReference type="EMBL" id="RSH79101.1"/>
    </source>
</evidence>
<dbReference type="Pfam" id="PF05686">
    <property type="entry name" value="Glyco_transf_90"/>
    <property type="match status" value="1"/>
</dbReference>
<dbReference type="PANTHER" id="PTHR12203">
    <property type="entry name" value="KDEL LYS-ASP-GLU-LEU CONTAINING - RELATED"/>
    <property type="match status" value="1"/>
</dbReference>
<organism evidence="4 5">
    <name type="scientific">Apiotrichum porosum</name>
    <dbReference type="NCBI Taxonomy" id="105984"/>
    <lineage>
        <taxon>Eukaryota</taxon>
        <taxon>Fungi</taxon>
        <taxon>Dikarya</taxon>
        <taxon>Basidiomycota</taxon>
        <taxon>Agaricomycotina</taxon>
        <taxon>Tremellomycetes</taxon>
        <taxon>Trichosporonales</taxon>
        <taxon>Trichosporonaceae</taxon>
        <taxon>Apiotrichum</taxon>
    </lineage>
</organism>
<dbReference type="InterPro" id="IPR051091">
    <property type="entry name" value="O-Glucosyltr/Glycosyltrsf_90"/>
</dbReference>
<feature type="domain" description="Glycosyl transferase CAP10" evidence="3">
    <location>
        <begin position="379"/>
        <end position="677"/>
    </location>
</feature>
<reference evidence="4 5" key="1">
    <citation type="submission" date="2018-11" db="EMBL/GenBank/DDBJ databases">
        <title>Genome sequence of Apiotrichum porosum DSM 27194.</title>
        <authorList>
            <person name="Aliyu H."/>
            <person name="Gorte O."/>
            <person name="Ochsenreither K."/>
        </authorList>
    </citation>
    <scope>NUCLEOTIDE SEQUENCE [LARGE SCALE GENOMIC DNA]</scope>
    <source>
        <strain evidence="4 5">DSM 27194</strain>
    </source>
</reference>
<evidence type="ECO:0000256" key="2">
    <source>
        <dbReference type="SAM" id="Phobius"/>
    </source>
</evidence>
<accession>A0A427XJN3</accession>
<evidence type="ECO:0000256" key="1">
    <source>
        <dbReference type="SAM" id="MobiDB-lite"/>
    </source>
</evidence>
<dbReference type="PANTHER" id="PTHR12203:SF118">
    <property type="entry name" value="BETA-1,2-XYLOSYLTRANSFERASE 1"/>
    <property type="match status" value="1"/>
</dbReference>
<dbReference type="InterPro" id="IPR006598">
    <property type="entry name" value="CAP10"/>
</dbReference>
<dbReference type="GeneID" id="39585682"/>
<evidence type="ECO:0000259" key="3">
    <source>
        <dbReference type="SMART" id="SM00672"/>
    </source>
</evidence>
<evidence type="ECO:0000313" key="5">
    <source>
        <dbReference type="Proteomes" id="UP000279236"/>
    </source>
</evidence>
<feature type="compositionally biased region" description="Basic and acidic residues" evidence="1">
    <location>
        <begin position="1"/>
        <end position="14"/>
    </location>
</feature>
<proteinExistence type="predicted"/>
<name>A0A427XJN3_9TREE</name>
<feature type="compositionally biased region" description="Low complexity" evidence="1">
    <location>
        <begin position="52"/>
        <end position="71"/>
    </location>
</feature>
<dbReference type="AlphaFoldDB" id="A0A427XJN3"/>
<dbReference type="SMART" id="SM00672">
    <property type="entry name" value="CAP10"/>
    <property type="match status" value="1"/>
</dbReference>
<feature type="compositionally biased region" description="Acidic residues" evidence="1">
    <location>
        <begin position="701"/>
        <end position="713"/>
    </location>
</feature>
<feature type="region of interest" description="Disordered" evidence="1">
    <location>
        <begin position="690"/>
        <end position="761"/>
    </location>
</feature>
<keyword evidence="5" id="KW-1185">Reference proteome</keyword>
<dbReference type="OrthoDB" id="541052at2759"/>
<comment type="caution">
    <text evidence="4">The sequence shown here is derived from an EMBL/GenBank/DDBJ whole genome shotgun (WGS) entry which is preliminary data.</text>
</comment>
<keyword evidence="2" id="KW-0472">Membrane</keyword>
<dbReference type="EMBL" id="RSCE01000010">
    <property type="protein sequence ID" value="RSH79101.1"/>
    <property type="molecule type" value="Genomic_DNA"/>
</dbReference>
<feature type="transmembrane region" description="Helical" evidence="2">
    <location>
        <begin position="94"/>
        <end position="110"/>
    </location>
</feature>
<feature type="region of interest" description="Disordered" evidence="1">
    <location>
        <begin position="1"/>
        <end position="76"/>
    </location>
</feature>
<dbReference type="Proteomes" id="UP000279236">
    <property type="component" value="Unassembled WGS sequence"/>
</dbReference>
<keyword evidence="2" id="KW-1133">Transmembrane helix</keyword>